<dbReference type="EMBL" id="UYYF01000630">
    <property type="protein sequence ID" value="VDM98779.1"/>
    <property type="molecule type" value="Genomic_DNA"/>
</dbReference>
<evidence type="ECO:0000256" key="1">
    <source>
        <dbReference type="SAM" id="MobiDB-lite"/>
    </source>
</evidence>
<organism evidence="4">
    <name type="scientific">Thelazia callipaeda</name>
    <name type="common">Oriental eyeworm</name>
    <name type="synonym">Parasitic nematode</name>
    <dbReference type="NCBI Taxonomy" id="103827"/>
    <lineage>
        <taxon>Eukaryota</taxon>
        <taxon>Metazoa</taxon>
        <taxon>Ecdysozoa</taxon>
        <taxon>Nematoda</taxon>
        <taxon>Chromadorea</taxon>
        <taxon>Rhabditida</taxon>
        <taxon>Spirurina</taxon>
        <taxon>Spiruromorpha</taxon>
        <taxon>Thelazioidea</taxon>
        <taxon>Thelaziidae</taxon>
        <taxon>Thelazia</taxon>
    </lineage>
</organism>
<gene>
    <name evidence="2" type="ORF">TCLT_LOCUS2688</name>
</gene>
<dbReference type="AlphaFoldDB" id="A0A0N5CR37"/>
<evidence type="ECO:0000313" key="2">
    <source>
        <dbReference type="EMBL" id="VDM98779.1"/>
    </source>
</evidence>
<evidence type="ECO:0000313" key="3">
    <source>
        <dbReference type="Proteomes" id="UP000276776"/>
    </source>
</evidence>
<name>A0A0N5CR37_THECL</name>
<feature type="region of interest" description="Disordered" evidence="1">
    <location>
        <begin position="395"/>
        <end position="432"/>
    </location>
</feature>
<accession>A0A0N5CR37</accession>
<feature type="compositionally biased region" description="Basic and acidic residues" evidence="1">
    <location>
        <begin position="397"/>
        <end position="420"/>
    </location>
</feature>
<proteinExistence type="predicted"/>
<reference evidence="4" key="1">
    <citation type="submission" date="2017-02" db="UniProtKB">
        <authorList>
            <consortium name="WormBaseParasite"/>
        </authorList>
    </citation>
    <scope>IDENTIFICATION</scope>
</reference>
<reference evidence="2 3" key="2">
    <citation type="submission" date="2018-11" db="EMBL/GenBank/DDBJ databases">
        <authorList>
            <consortium name="Pathogen Informatics"/>
        </authorList>
    </citation>
    <scope>NUCLEOTIDE SEQUENCE [LARGE SCALE GENOMIC DNA]</scope>
</reference>
<keyword evidence="3" id="KW-1185">Reference proteome</keyword>
<dbReference type="OrthoDB" id="5828491at2759"/>
<dbReference type="WBParaSite" id="TCLT_0000268701-mRNA-1">
    <property type="protein sequence ID" value="TCLT_0000268701-mRNA-1"/>
    <property type="gene ID" value="TCLT_0000268701"/>
</dbReference>
<protein>
    <submittedName>
        <fullName evidence="4">UDENN FNIP1/2-type domain-containing protein</fullName>
    </submittedName>
</protein>
<evidence type="ECO:0000313" key="4">
    <source>
        <dbReference type="WBParaSite" id="TCLT_0000268701-mRNA-1"/>
    </source>
</evidence>
<sequence length="463" mass="52489">MEYVTGITNQICILAVADSVHEIVLEQYCHKLCTAISTVVEDELDFKYGIPVVIEEYCSELTIGILKSAYKNALKPLSHRNLYKTSVDNCKNHISEILQVSTGNLNESASNHSFQSLKSSVSQKSTSSHDSESVQHSEEECCYVLLEENEGKLLQKLIALQNFSEELWIHILFLVLTDVIVEKFENLKRSSANNCISSEAIDTVKKNKSFPTTNEYECDENNSSVTSEQFESNYTLLDNEQHYQKCDELKTISDISTNPSHAVLYKTTQQSESGFMTESDLENTELFSTEKQKCDSEIFSSRCSYAQIFTTVSIEKLHAHNSDTNDNLFRYTKDIRKAKYDRSENIHTGTIQGTYYYEKNNKKNNRTHSVNKWSLLTHKNSKTVTNNEFLLNLSTGEDMKSRSEKVSTHDDPKSPVDKKAQTLKSSSTSKAGNLDIDFAVPSEIEETVVGLELREMYSNVADE</sequence>
<dbReference type="Proteomes" id="UP000276776">
    <property type="component" value="Unassembled WGS sequence"/>
</dbReference>
<feature type="compositionally biased region" description="Polar residues" evidence="1">
    <location>
        <begin position="422"/>
        <end position="431"/>
    </location>
</feature>